<evidence type="ECO:0000313" key="1">
    <source>
        <dbReference type="EMBL" id="ANB50921.1"/>
    </source>
</evidence>
<reference evidence="1 2" key="1">
    <citation type="journal article" date="2016" name="Genome Announc.">
        <title>Complete Genome Sequence of a New Megavirus Family Member Isolated from an Inland Water Lake for the First Time in India.</title>
        <authorList>
            <person name="Chatterjee A."/>
            <person name="Ali F."/>
            <person name="Bange D."/>
            <person name="Kondabagil K."/>
        </authorList>
    </citation>
    <scope>NUCLEOTIDE SEQUENCE [LARGE SCALE GENOMIC DNA]</scope>
    <source>
        <strain evidence="1">1</strain>
    </source>
</reference>
<evidence type="ECO:0008006" key="3">
    <source>
        <dbReference type="Google" id="ProtNLM"/>
    </source>
</evidence>
<dbReference type="EMBL" id="KU877344">
    <property type="protein sequence ID" value="ANB50921.1"/>
    <property type="molecule type" value="Genomic_DNA"/>
</dbReference>
<sequence length="254" mass="28885">MATYTITFGDQAENHVGMQKIGQIANKGYDLSDLGIIRDKLKDNNIYSEIVDLNSTLLDSGIEPDIEAYILIIPNGINLLLNNETASVDLYNQLSDLKWDTKAYMYGRVVNKNARYNLCFDNEKQKSNYELGLGTIVKFSNVPVLYQLYQKIKKLTGDDLVGEGNYYYDVTKCGIGYHGDSERRKVIGIRIGASLSLVYQWYHDSKPIGDPICFEFVDSDIYIMSEKATGNDWKHRSKYTLRHAAGCDKFTKIH</sequence>
<accession>A0A161HRB4</accession>
<dbReference type="GeneID" id="80513283"/>
<dbReference type="Proteomes" id="UP000241365">
    <property type="component" value="Segment"/>
</dbReference>
<dbReference type="RefSeq" id="YP_010776672.1">
    <property type="nucleotide sequence ID" value="NC_075034.1"/>
</dbReference>
<organism evidence="1 2">
    <name type="scientific">Powai lake megavirus</name>
    <dbReference type="NCBI Taxonomy" id="1842663"/>
    <lineage>
        <taxon>Viruses</taxon>
        <taxon>Varidnaviria</taxon>
        <taxon>Bamfordvirae</taxon>
        <taxon>Nucleocytoviricota</taxon>
        <taxon>Megaviricetes</taxon>
        <taxon>Imitervirales</taxon>
        <taxon>Mimiviridae</taxon>
        <taxon>Megamimivirinae</taxon>
        <taxon>Megavirus</taxon>
        <taxon>Megavirus powaiense</taxon>
    </lineage>
</organism>
<protein>
    <recommendedName>
        <fullName evidence="3">2OG-Fe(II) oxygenase</fullName>
    </recommendedName>
</protein>
<proteinExistence type="predicted"/>
<keyword evidence="2" id="KW-1185">Reference proteome</keyword>
<dbReference type="KEGG" id="vg:80513283"/>
<evidence type="ECO:0000313" key="2">
    <source>
        <dbReference type="Proteomes" id="UP000241365"/>
    </source>
</evidence>
<name>A0A161HRB4_9VIRU</name>